<evidence type="ECO:0000313" key="6">
    <source>
        <dbReference type="Proteomes" id="UP000286907"/>
    </source>
</evidence>
<dbReference type="RefSeq" id="WP_128685652.1">
    <property type="nucleotide sequence ID" value="NZ_CP029684.2"/>
</dbReference>
<evidence type="ECO:0000256" key="1">
    <source>
        <dbReference type="ARBA" id="ARBA00022679"/>
    </source>
</evidence>
<keyword evidence="1" id="KW-0808">Transferase</keyword>
<dbReference type="Proteomes" id="UP000286907">
    <property type="component" value="Chromosome"/>
</dbReference>
<dbReference type="Gene3D" id="3.40.50.2000">
    <property type="entry name" value="Glycogen Phosphorylase B"/>
    <property type="match status" value="2"/>
</dbReference>
<dbReference type="InterPro" id="IPR058591">
    <property type="entry name" value="Gtf3_N"/>
</dbReference>
<feature type="domain" description="Glucosyltransferase 3-like C-terminal" evidence="3">
    <location>
        <begin position="154"/>
        <end position="307"/>
    </location>
</feature>
<reference evidence="5" key="3">
    <citation type="submission" date="2020-01" db="EMBL/GenBank/DDBJ databases">
        <authorList>
            <person name="Cousin F.J."/>
            <person name="Le Guellec R."/>
            <person name="Cretenet M."/>
        </authorList>
    </citation>
    <scope>NUCLEOTIDE SEQUENCE</scope>
    <source>
        <strain evidence="5">UCMA 15228</strain>
    </source>
</reference>
<dbReference type="Proteomes" id="UP001167919">
    <property type="component" value="Unassembled WGS sequence"/>
</dbReference>
<dbReference type="Pfam" id="PF26334">
    <property type="entry name" value="Gtf3_N"/>
    <property type="match status" value="1"/>
</dbReference>
<name>A0AAE5TQ97_9LACO</name>
<reference evidence="5 6" key="1">
    <citation type="journal article" date="2019" name="Syst. Appl. Microbiol.">
        <title>Oenococcus sicerae sp. nov., isolated from French cider.</title>
        <authorList>
            <person name="Cousin F.J."/>
            <person name="Le Guellec R."/>
            <person name="Chagnot C."/>
            <person name="Goux D."/>
            <person name="Dalmasso M."/>
            <person name="Laplace J.M."/>
            <person name="Cretenet M."/>
        </authorList>
    </citation>
    <scope>NUCLEOTIDE SEQUENCE [LARGE SCALE GENOMIC DNA]</scope>
    <source>
        <strain evidence="5 6">UCMA 15228</strain>
    </source>
</reference>
<dbReference type="EMBL" id="CP029684">
    <property type="protein sequence ID" value="QAS69492.1"/>
    <property type="molecule type" value="Genomic_DNA"/>
</dbReference>
<feature type="domain" description="Glucosyltransferase 3-like N-terminal" evidence="2">
    <location>
        <begin position="2"/>
        <end position="128"/>
    </location>
</feature>
<gene>
    <name evidence="5" type="ORF">DLJ48_02625</name>
    <name evidence="4" type="ORF">EVC35_05650</name>
</gene>
<evidence type="ECO:0000313" key="5">
    <source>
        <dbReference type="EMBL" id="QAS69492.1"/>
    </source>
</evidence>
<dbReference type="EMBL" id="SDWY01000003">
    <property type="protein sequence ID" value="MDN6900486.1"/>
    <property type="molecule type" value="Genomic_DNA"/>
</dbReference>
<dbReference type="Pfam" id="PF26337">
    <property type="entry name" value="Gtf3_C"/>
    <property type="match status" value="1"/>
</dbReference>
<dbReference type="AlphaFoldDB" id="A0AAE5TQ97"/>
<keyword evidence="6" id="KW-1185">Reference proteome</keyword>
<accession>A0AAE5TQ97</accession>
<sequence>MNWVTLTYEPWMPIGADKAKQDFAAIAEKHAYHPLIIDRASQTVDLNLIQKNDLLIHQYPSYLGDAWELDFLQNVQRIGARFGLMIHDFEPLRILDQQSNRAAWQLLAAADFLVVHNSAMAAVMLKANSTVFQLGLFDYLTDTNSSTSRLPETLAYAGSLTKASWLKDYSLNLPLEVFGRVPRKWSLANKDQVNFHEALSPEIIAQSLESHWGLVWDTNTKKAGYQNYEKINSPHKLSLYLAADIPVIVWQQAAIAEIVLQNHIGITIDNLHDISEQIKNAEIDFHKLKHFSNKIRSGYFTTTVLEKIDKLA</sequence>
<organism evidence="5 6">
    <name type="scientific">Oenococcus sicerae</name>
    <dbReference type="NCBI Taxonomy" id="2203724"/>
    <lineage>
        <taxon>Bacteria</taxon>
        <taxon>Bacillati</taxon>
        <taxon>Bacillota</taxon>
        <taxon>Bacilli</taxon>
        <taxon>Lactobacillales</taxon>
        <taxon>Lactobacillaceae</taxon>
        <taxon>Oenococcus</taxon>
    </lineage>
</organism>
<proteinExistence type="predicted"/>
<dbReference type="InterPro" id="IPR058592">
    <property type="entry name" value="Gtf3_C"/>
</dbReference>
<evidence type="ECO:0000259" key="3">
    <source>
        <dbReference type="Pfam" id="PF26337"/>
    </source>
</evidence>
<evidence type="ECO:0000313" key="4">
    <source>
        <dbReference type="EMBL" id="MDN6900486.1"/>
    </source>
</evidence>
<dbReference type="PIRSF" id="PIRSF007023">
    <property type="entry name" value="UDP-Galf_transf"/>
    <property type="match status" value="1"/>
</dbReference>
<dbReference type="KEGG" id="osi:DLJ48_02625"/>
<protein>
    <submittedName>
        <fullName evidence="5">Beta-1,6-galactofuranosyltransferase</fullName>
    </submittedName>
</protein>
<reference evidence="4" key="2">
    <citation type="submission" date="2019-01" db="EMBL/GenBank/DDBJ databases">
        <title>Oenococcus sicerae UCMA17102.</title>
        <authorList>
            <person name="Cousin F.J."/>
            <person name="Le Guellec R."/>
            <person name="Cretenet M."/>
        </authorList>
    </citation>
    <scope>NUCLEOTIDE SEQUENCE</scope>
    <source>
        <strain evidence="4">UCMA17102</strain>
    </source>
</reference>
<evidence type="ECO:0000259" key="2">
    <source>
        <dbReference type="Pfam" id="PF26334"/>
    </source>
</evidence>